<dbReference type="Pfam" id="PF16757">
    <property type="entry name" value="Fucosidase_C"/>
    <property type="match status" value="1"/>
</dbReference>
<evidence type="ECO:0000256" key="5">
    <source>
        <dbReference type="ARBA" id="ARBA00022801"/>
    </source>
</evidence>
<dbReference type="Proteomes" id="UP000037069">
    <property type="component" value="Unassembled WGS sequence"/>
</dbReference>
<gene>
    <name evidence="13" type="ORF">FF38_03136</name>
</gene>
<evidence type="ECO:0000256" key="9">
    <source>
        <dbReference type="ARBA" id="ARBA00081661"/>
    </source>
</evidence>
<dbReference type="InterPro" id="IPR016286">
    <property type="entry name" value="FUC_metazoa-typ"/>
</dbReference>
<feature type="domain" description="Glycoside hydrolase family 29 N-terminal" evidence="11">
    <location>
        <begin position="46"/>
        <end position="381"/>
    </location>
</feature>
<dbReference type="STRING" id="7375.A0A0L0C8L5"/>
<dbReference type="PIRSF" id="PIRSF001092">
    <property type="entry name" value="Alpha-L-fucosidase"/>
    <property type="match status" value="1"/>
</dbReference>
<dbReference type="GO" id="GO:0006004">
    <property type="term" value="P:fucose metabolic process"/>
    <property type="evidence" value="ECO:0007669"/>
    <property type="project" value="InterPro"/>
</dbReference>
<feature type="domain" description="Alpha-L-fucosidase C-terminal" evidence="12">
    <location>
        <begin position="392"/>
        <end position="505"/>
    </location>
</feature>
<evidence type="ECO:0000313" key="13">
    <source>
        <dbReference type="EMBL" id="KNC27739.1"/>
    </source>
</evidence>
<evidence type="ECO:0000256" key="2">
    <source>
        <dbReference type="ARBA" id="ARBA00007951"/>
    </source>
</evidence>
<evidence type="ECO:0000313" key="14">
    <source>
        <dbReference type="Proteomes" id="UP000037069"/>
    </source>
</evidence>
<reference evidence="13 14" key="1">
    <citation type="journal article" date="2015" name="Nat. Commun.">
        <title>Lucilia cuprina genome unlocks parasitic fly biology to underpin future interventions.</title>
        <authorList>
            <person name="Anstead C.A."/>
            <person name="Korhonen P.K."/>
            <person name="Young N.D."/>
            <person name="Hall R.S."/>
            <person name="Jex A.R."/>
            <person name="Murali S.C."/>
            <person name="Hughes D.S."/>
            <person name="Lee S.F."/>
            <person name="Perry T."/>
            <person name="Stroehlein A.J."/>
            <person name="Ansell B.R."/>
            <person name="Breugelmans B."/>
            <person name="Hofmann A."/>
            <person name="Qu J."/>
            <person name="Dugan S."/>
            <person name="Lee S.L."/>
            <person name="Chao H."/>
            <person name="Dinh H."/>
            <person name="Han Y."/>
            <person name="Doddapaneni H.V."/>
            <person name="Worley K.C."/>
            <person name="Muzny D.M."/>
            <person name="Ioannidis P."/>
            <person name="Waterhouse R.M."/>
            <person name="Zdobnov E.M."/>
            <person name="James P.J."/>
            <person name="Bagnall N.H."/>
            <person name="Kotze A.C."/>
            <person name="Gibbs R.A."/>
            <person name="Richards S."/>
            <person name="Batterham P."/>
            <person name="Gasser R.B."/>
        </authorList>
    </citation>
    <scope>NUCLEOTIDE SEQUENCE [LARGE SCALE GENOMIC DNA]</scope>
    <source>
        <strain evidence="13 14">LS</strain>
        <tissue evidence="13">Full body</tissue>
    </source>
</reference>
<dbReference type="EC" id="3.2.1.51" evidence="3"/>
<dbReference type="SUPFAM" id="SSF51445">
    <property type="entry name" value="(Trans)glycosidases"/>
    <property type="match status" value="1"/>
</dbReference>
<dbReference type="Gene3D" id="3.20.20.80">
    <property type="entry name" value="Glycosidases"/>
    <property type="match status" value="1"/>
</dbReference>
<dbReference type="InterPro" id="IPR057739">
    <property type="entry name" value="Glyco_hydro_29_N"/>
</dbReference>
<dbReference type="EMBL" id="JRES01000850">
    <property type="protein sequence ID" value="KNC27739.1"/>
    <property type="molecule type" value="Genomic_DNA"/>
</dbReference>
<evidence type="ECO:0000256" key="10">
    <source>
        <dbReference type="PIRNR" id="PIRNR001092"/>
    </source>
</evidence>
<keyword evidence="4" id="KW-0732">Signal</keyword>
<evidence type="ECO:0000256" key="4">
    <source>
        <dbReference type="ARBA" id="ARBA00022729"/>
    </source>
</evidence>
<dbReference type="OrthoDB" id="6039950at2759"/>
<evidence type="ECO:0000256" key="7">
    <source>
        <dbReference type="ARBA" id="ARBA00023295"/>
    </source>
</evidence>
<keyword evidence="5 10" id="KW-0378">Hydrolase</keyword>
<dbReference type="GO" id="GO:0005764">
    <property type="term" value="C:lysosome"/>
    <property type="evidence" value="ECO:0007669"/>
    <property type="project" value="TreeGrafter"/>
</dbReference>
<dbReference type="AlphaFoldDB" id="A0A0L0C8L5"/>
<evidence type="ECO:0000259" key="12">
    <source>
        <dbReference type="Pfam" id="PF16757"/>
    </source>
</evidence>
<dbReference type="PANTHER" id="PTHR10030:SF37">
    <property type="entry name" value="ALPHA-L-FUCOSIDASE-RELATED"/>
    <property type="match status" value="1"/>
</dbReference>
<evidence type="ECO:0000256" key="3">
    <source>
        <dbReference type="ARBA" id="ARBA00012662"/>
    </source>
</evidence>
<dbReference type="PRINTS" id="PR00741">
    <property type="entry name" value="GLHYDRLASE29"/>
</dbReference>
<comment type="function">
    <text evidence="1">Alpha-L-fucosidase is responsible for hydrolyzing the alpha-1,6-linked fucose joined to the reducing-end N-acetylglucosamine of the carbohydrate moieties of glycoproteins.</text>
</comment>
<comment type="caution">
    <text evidence="13">The sequence shown here is derived from an EMBL/GenBank/DDBJ whole genome shotgun (WGS) entry which is preliminary data.</text>
</comment>
<dbReference type="InterPro" id="IPR000933">
    <property type="entry name" value="Glyco_hydro_29"/>
</dbReference>
<dbReference type="Pfam" id="PF01120">
    <property type="entry name" value="Alpha_L_fucos"/>
    <property type="match status" value="1"/>
</dbReference>
<dbReference type="OMA" id="CLIGNNH"/>
<dbReference type="InterPro" id="IPR017853">
    <property type="entry name" value="GH"/>
</dbReference>
<accession>A0A0L0C8L5</accession>
<name>A0A0L0C8L5_LUCCU</name>
<dbReference type="SMART" id="SM00812">
    <property type="entry name" value="Alpha_L_fucos"/>
    <property type="match status" value="1"/>
</dbReference>
<dbReference type="GO" id="GO:0016139">
    <property type="term" value="P:glycoside catabolic process"/>
    <property type="evidence" value="ECO:0007669"/>
    <property type="project" value="TreeGrafter"/>
</dbReference>
<dbReference type="GO" id="GO:0004560">
    <property type="term" value="F:alpha-L-fucosidase activity"/>
    <property type="evidence" value="ECO:0007669"/>
    <property type="project" value="UniProtKB-EC"/>
</dbReference>
<proteinExistence type="inferred from homology"/>
<dbReference type="FunFam" id="3.20.20.80:FF:000027">
    <property type="entry name" value="Alpha-L-fucosidase"/>
    <property type="match status" value="1"/>
</dbReference>
<protein>
    <recommendedName>
        <fullName evidence="8">Putative alpha-L-fucosidase</fullName>
        <ecNumber evidence="3">3.2.1.51</ecNumber>
    </recommendedName>
    <alternativeName>
        <fullName evidence="9">Alpha-L-fucoside fucohydrolase</fullName>
    </alternativeName>
</protein>
<sequence>MISIKVSFFQSHERTSKISLNRCKMESKLLIILIFTFCAKLGNCAKVQTKYEPNWSSLDKRPLPSWYDEAKVGIFIHWGVYSVPSMGSEWFWKYWKYFKNTNYVEFMEKNYKPNFSYQEFAQDFTAELFDATQWSLLFKDSGAKYVVLTSKHHEGYCLWPSEQSFGWNSMDVGPKRDIIRELSSALRNNTDLKFGLYYSLFEWFNRMYIDDKLHLFLKQNYVTNKVRPEQMYLIQEYLPEILWSDGDAEAPAKYWKSEEFIALYNDSPVRDTIVTNDRWGIGTACKHGDFYNCQDRFNPGVLQPHKWENAFTLDKASWGQRFDLTLKDFMTSEEVIHEVVTTVSCNGNVLINVGPTKYGTILPIFEERLRDMGQWLKINGEAIYATKPWLYQNDIVTPSVWYTSRVDEGKQLINIYAIVLEYPYDSNSLTIYPWGNSTSEYLDVRLIGLELLNSIRDRNIYSIEMLGMEDSQIKWDLHGSSLHVEFPPKNHIDKRRLKHAWTFKIVVNSEM</sequence>
<keyword evidence="6" id="KW-0325">Glycoprotein</keyword>
<comment type="similarity">
    <text evidence="2 10">Belongs to the glycosyl hydrolase 29 family.</text>
</comment>
<organism evidence="13 14">
    <name type="scientific">Lucilia cuprina</name>
    <name type="common">Green bottle fly</name>
    <name type="synonym">Australian sheep blowfly</name>
    <dbReference type="NCBI Taxonomy" id="7375"/>
    <lineage>
        <taxon>Eukaryota</taxon>
        <taxon>Metazoa</taxon>
        <taxon>Ecdysozoa</taxon>
        <taxon>Arthropoda</taxon>
        <taxon>Hexapoda</taxon>
        <taxon>Insecta</taxon>
        <taxon>Pterygota</taxon>
        <taxon>Neoptera</taxon>
        <taxon>Endopterygota</taxon>
        <taxon>Diptera</taxon>
        <taxon>Brachycera</taxon>
        <taxon>Muscomorpha</taxon>
        <taxon>Oestroidea</taxon>
        <taxon>Calliphoridae</taxon>
        <taxon>Luciliinae</taxon>
        <taxon>Lucilia</taxon>
    </lineage>
</organism>
<keyword evidence="7 10" id="KW-0326">Glycosidase</keyword>
<evidence type="ECO:0000256" key="1">
    <source>
        <dbReference type="ARBA" id="ARBA00004071"/>
    </source>
</evidence>
<evidence type="ECO:0000256" key="8">
    <source>
        <dbReference type="ARBA" id="ARBA00074133"/>
    </source>
</evidence>
<dbReference type="PANTHER" id="PTHR10030">
    <property type="entry name" value="ALPHA-L-FUCOSIDASE"/>
    <property type="match status" value="1"/>
</dbReference>
<evidence type="ECO:0000256" key="6">
    <source>
        <dbReference type="ARBA" id="ARBA00023180"/>
    </source>
</evidence>
<evidence type="ECO:0000259" key="11">
    <source>
        <dbReference type="Pfam" id="PF01120"/>
    </source>
</evidence>
<keyword evidence="14" id="KW-1185">Reference proteome</keyword>
<dbReference type="InterPro" id="IPR031919">
    <property type="entry name" value="Fucosidase_C"/>
</dbReference>